<keyword evidence="4 10" id="KW-0547">Nucleotide-binding</keyword>
<evidence type="ECO:0000313" key="15">
    <source>
        <dbReference type="EMBL" id="RUO19480.1"/>
    </source>
</evidence>
<dbReference type="OrthoDB" id="9801978at2"/>
<evidence type="ECO:0000256" key="9">
    <source>
        <dbReference type="ARBA" id="ARBA00023316"/>
    </source>
</evidence>
<evidence type="ECO:0000259" key="13">
    <source>
        <dbReference type="Pfam" id="PF02875"/>
    </source>
</evidence>
<keyword evidence="5 10" id="KW-0067">ATP-binding</keyword>
<dbReference type="GO" id="GO:0009252">
    <property type="term" value="P:peptidoglycan biosynthetic process"/>
    <property type="evidence" value="ECO:0007669"/>
    <property type="project" value="UniProtKB-UniRule"/>
</dbReference>
<keyword evidence="1 10" id="KW-0963">Cytoplasm</keyword>
<dbReference type="InterPro" id="IPR036565">
    <property type="entry name" value="Mur-like_cat_sf"/>
</dbReference>
<keyword evidence="6 10" id="KW-0133">Cell shape</keyword>
<evidence type="ECO:0000256" key="4">
    <source>
        <dbReference type="ARBA" id="ARBA00022741"/>
    </source>
</evidence>
<dbReference type="Gene3D" id="3.90.190.20">
    <property type="entry name" value="Mur ligase, C-terminal domain"/>
    <property type="match status" value="1"/>
</dbReference>
<proteinExistence type="inferred from homology"/>
<dbReference type="PANTHER" id="PTHR43024">
    <property type="entry name" value="UDP-N-ACETYLMURAMOYL-TRIPEPTIDE--D-ALANYL-D-ALANINE LIGASE"/>
    <property type="match status" value="1"/>
</dbReference>
<evidence type="ECO:0000313" key="16">
    <source>
        <dbReference type="Proteomes" id="UP000288212"/>
    </source>
</evidence>
<evidence type="ECO:0000256" key="5">
    <source>
        <dbReference type="ARBA" id="ARBA00022840"/>
    </source>
</evidence>
<dbReference type="InterPro" id="IPR005863">
    <property type="entry name" value="UDP-N-AcMur_synth"/>
</dbReference>
<dbReference type="SUPFAM" id="SSF63418">
    <property type="entry name" value="MurE/MurF N-terminal domain"/>
    <property type="match status" value="1"/>
</dbReference>
<dbReference type="Pfam" id="PF08245">
    <property type="entry name" value="Mur_ligase_M"/>
    <property type="match status" value="1"/>
</dbReference>
<dbReference type="Pfam" id="PF01225">
    <property type="entry name" value="Mur_ligase"/>
    <property type="match status" value="1"/>
</dbReference>
<comment type="pathway">
    <text evidence="10 11">Cell wall biogenesis; peptidoglycan biosynthesis.</text>
</comment>
<comment type="subcellular location">
    <subcellularLocation>
        <location evidence="10 11">Cytoplasm</location>
    </subcellularLocation>
</comment>
<evidence type="ECO:0000256" key="2">
    <source>
        <dbReference type="ARBA" id="ARBA00022598"/>
    </source>
</evidence>
<protein>
    <recommendedName>
        <fullName evidence="10 11">UDP-N-acetylmuramoyl-tripeptide--D-alanyl-D-alanine ligase</fullName>
        <ecNumber evidence="10 11">6.3.2.10</ecNumber>
    </recommendedName>
    <alternativeName>
        <fullName evidence="10">D-alanyl-D-alanine-adding enzyme</fullName>
    </alternativeName>
</protein>
<dbReference type="GO" id="GO:0005524">
    <property type="term" value="F:ATP binding"/>
    <property type="evidence" value="ECO:0007669"/>
    <property type="project" value="UniProtKB-UniRule"/>
</dbReference>
<dbReference type="GO" id="GO:0005737">
    <property type="term" value="C:cytoplasm"/>
    <property type="evidence" value="ECO:0007669"/>
    <property type="project" value="UniProtKB-SubCell"/>
</dbReference>
<evidence type="ECO:0000256" key="8">
    <source>
        <dbReference type="ARBA" id="ARBA00023306"/>
    </source>
</evidence>
<evidence type="ECO:0000256" key="3">
    <source>
        <dbReference type="ARBA" id="ARBA00022618"/>
    </source>
</evidence>
<dbReference type="Gene3D" id="3.40.1390.10">
    <property type="entry name" value="MurE/MurF, N-terminal domain"/>
    <property type="match status" value="1"/>
</dbReference>
<comment type="function">
    <text evidence="10 11">Involved in cell wall formation. Catalyzes the final step in the synthesis of UDP-N-acetylmuramoyl-pentapeptide, the precursor of murein.</text>
</comment>
<dbReference type="SUPFAM" id="SSF53623">
    <property type="entry name" value="MurD-like peptide ligases, catalytic domain"/>
    <property type="match status" value="1"/>
</dbReference>
<dbReference type="EC" id="6.3.2.10" evidence="10 11"/>
<comment type="similarity">
    <text evidence="10">Belongs to the MurCDEF family. MurF subfamily.</text>
</comment>
<dbReference type="InterPro" id="IPR051046">
    <property type="entry name" value="MurCDEF_CellWall_CoF430Synth"/>
</dbReference>
<accession>A0A432VSU6</accession>
<evidence type="ECO:0000256" key="11">
    <source>
        <dbReference type="RuleBase" id="RU004136"/>
    </source>
</evidence>
<evidence type="ECO:0000256" key="10">
    <source>
        <dbReference type="HAMAP-Rule" id="MF_02019"/>
    </source>
</evidence>
<dbReference type="GO" id="GO:0008766">
    <property type="term" value="F:UDP-N-acetylmuramoylalanyl-D-glutamyl-2,6-diaminopimelate-D-alanyl-D-alanine ligase activity"/>
    <property type="evidence" value="ECO:0007669"/>
    <property type="project" value="RHEA"/>
</dbReference>
<evidence type="ECO:0000259" key="12">
    <source>
        <dbReference type="Pfam" id="PF01225"/>
    </source>
</evidence>
<dbReference type="InterPro" id="IPR036615">
    <property type="entry name" value="Mur_ligase_C_dom_sf"/>
</dbReference>
<dbReference type="HAMAP" id="MF_02019">
    <property type="entry name" value="MurF"/>
    <property type="match status" value="1"/>
</dbReference>
<organism evidence="15 16">
    <name type="scientific">Aliidiomarina haloalkalitolerans</name>
    <dbReference type="NCBI Taxonomy" id="859059"/>
    <lineage>
        <taxon>Bacteria</taxon>
        <taxon>Pseudomonadati</taxon>
        <taxon>Pseudomonadota</taxon>
        <taxon>Gammaproteobacteria</taxon>
        <taxon>Alteromonadales</taxon>
        <taxon>Idiomarinaceae</taxon>
        <taxon>Aliidiomarina</taxon>
    </lineage>
</organism>
<evidence type="ECO:0000256" key="1">
    <source>
        <dbReference type="ARBA" id="ARBA00022490"/>
    </source>
</evidence>
<dbReference type="GO" id="GO:0008360">
    <property type="term" value="P:regulation of cell shape"/>
    <property type="evidence" value="ECO:0007669"/>
    <property type="project" value="UniProtKB-KW"/>
</dbReference>
<keyword evidence="3 10" id="KW-0132">Cell division</keyword>
<dbReference type="InterPro" id="IPR013221">
    <property type="entry name" value="Mur_ligase_cen"/>
</dbReference>
<keyword evidence="2 10" id="KW-0436">Ligase</keyword>
<name>A0A432VSU6_9GAMM</name>
<keyword evidence="9 10" id="KW-0961">Cell wall biogenesis/degradation</keyword>
<feature type="domain" description="Mur ligase N-terminal catalytic" evidence="12">
    <location>
        <begin position="34"/>
        <end position="96"/>
    </location>
</feature>
<dbReference type="PANTHER" id="PTHR43024:SF1">
    <property type="entry name" value="UDP-N-ACETYLMURAMOYL-TRIPEPTIDE--D-ALANYL-D-ALANINE LIGASE"/>
    <property type="match status" value="1"/>
</dbReference>
<dbReference type="RefSeq" id="WP_126792956.1">
    <property type="nucleotide sequence ID" value="NZ_PIPI01000005.1"/>
</dbReference>
<dbReference type="Pfam" id="PF02875">
    <property type="entry name" value="Mur_ligase_C"/>
    <property type="match status" value="1"/>
</dbReference>
<comment type="catalytic activity">
    <reaction evidence="10 11">
        <text>D-alanyl-D-alanine + UDP-N-acetyl-alpha-D-muramoyl-L-alanyl-gamma-D-glutamyl-meso-2,6-diaminopimelate + ATP = UDP-N-acetyl-alpha-D-muramoyl-L-alanyl-gamma-D-glutamyl-meso-2,6-diaminopimeloyl-D-alanyl-D-alanine + ADP + phosphate + H(+)</text>
        <dbReference type="Rhea" id="RHEA:28374"/>
        <dbReference type="ChEBI" id="CHEBI:15378"/>
        <dbReference type="ChEBI" id="CHEBI:30616"/>
        <dbReference type="ChEBI" id="CHEBI:43474"/>
        <dbReference type="ChEBI" id="CHEBI:57822"/>
        <dbReference type="ChEBI" id="CHEBI:61386"/>
        <dbReference type="ChEBI" id="CHEBI:83905"/>
        <dbReference type="ChEBI" id="CHEBI:456216"/>
        <dbReference type="EC" id="6.3.2.10"/>
    </reaction>
</comment>
<evidence type="ECO:0000256" key="7">
    <source>
        <dbReference type="ARBA" id="ARBA00022984"/>
    </source>
</evidence>
<dbReference type="InterPro" id="IPR004101">
    <property type="entry name" value="Mur_ligase_C"/>
</dbReference>
<dbReference type="Gene3D" id="3.40.1190.10">
    <property type="entry name" value="Mur-like, catalytic domain"/>
    <property type="match status" value="1"/>
</dbReference>
<gene>
    <name evidence="10 15" type="primary">murF</name>
    <name evidence="15" type="ORF">CWE06_08090</name>
</gene>
<dbReference type="InterPro" id="IPR000713">
    <property type="entry name" value="Mur_ligase_N"/>
</dbReference>
<dbReference type="InterPro" id="IPR035911">
    <property type="entry name" value="MurE/MurF_N"/>
</dbReference>
<dbReference type="GO" id="GO:0047480">
    <property type="term" value="F:UDP-N-acetylmuramoyl-tripeptide-D-alanyl-D-alanine ligase activity"/>
    <property type="evidence" value="ECO:0007669"/>
    <property type="project" value="UniProtKB-UniRule"/>
</dbReference>
<dbReference type="UniPathway" id="UPA00219"/>
<keyword evidence="7 10" id="KW-0573">Peptidoglycan synthesis</keyword>
<evidence type="ECO:0000256" key="6">
    <source>
        <dbReference type="ARBA" id="ARBA00022960"/>
    </source>
</evidence>
<feature type="domain" description="Mur ligase central" evidence="14">
    <location>
        <begin position="112"/>
        <end position="305"/>
    </location>
</feature>
<dbReference type="GO" id="GO:0051301">
    <property type="term" value="P:cell division"/>
    <property type="evidence" value="ECO:0007669"/>
    <property type="project" value="UniProtKB-KW"/>
</dbReference>
<keyword evidence="16" id="KW-1185">Reference proteome</keyword>
<dbReference type="SUPFAM" id="SSF53244">
    <property type="entry name" value="MurD-like peptide ligases, peptide-binding domain"/>
    <property type="match status" value="1"/>
</dbReference>
<dbReference type="GO" id="GO:0071555">
    <property type="term" value="P:cell wall organization"/>
    <property type="evidence" value="ECO:0007669"/>
    <property type="project" value="UniProtKB-KW"/>
</dbReference>
<dbReference type="EMBL" id="PIPI01000005">
    <property type="protein sequence ID" value="RUO19480.1"/>
    <property type="molecule type" value="Genomic_DNA"/>
</dbReference>
<comment type="caution">
    <text evidence="15">The sequence shown here is derived from an EMBL/GenBank/DDBJ whole genome shotgun (WGS) entry which is preliminary data.</text>
</comment>
<keyword evidence="8 10" id="KW-0131">Cell cycle</keyword>
<feature type="domain" description="Mur ligase C-terminal" evidence="13">
    <location>
        <begin position="332"/>
        <end position="450"/>
    </location>
</feature>
<dbReference type="AlphaFoldDB" id="A0A432VSU6"/>
<reference evidence="15 16" key="1">
    <citation type="journal article" date="2011" name="Front. Microbiol.">
        <title>Genomic signatures of strain selection and enhancement in Bacillus atrophaeus var. globigii, a historical biowarfare simulant.</title>
        <authorList>
            <person name="Gibbons H.S."/>
            <person name="Broomall S.M."/>
            <person name="McNew L.A."/>
            <person name="Daligault H."/>
            <person name="Chapman C."/>
            <person name="Bruce D."/>
            <person name="Karavis M."/>
            <person name="Krepps M."/>
            <person name="McGregor P.A."/>
            <person name="Hong C."/>
            <person name="Park K.H."/>
            <person name="Akmal A."/>
            <person name="Feldman A."/>
            <person name="Lin J.S."/>
            <person name="Chang W.E."/>
            <person name="Higgs B.W."/>
            <person name="Demirev P."/>
            <person name="Lindquist J."/>
            <person name="Liem A."/>
            <person name="Fochler E."/>
            <person name="Read T.D."/>
            <person name="Tapia R."/>
            <person name="Johnson S."/>
            <person name="Bishop-Lilly K.A."/>
            <person name="Detter C."/>
            <person name="Han C."/>
            <person name="Sozhamannan S."/>
            <person name="Rosenzweig C.N."/>
            <person name="Skowronski E.W."/>
        </authorList>
    </citation>
    <scope>NUCLEOTIDE SEQUENCE [LARGE SCALE GENOMIC DNA]</scope>
    <source>
        <strain evidence="15 16">AK5</strain>
    </source>
</reference>
<dbReference type="Proteomes" id="UP000288212">
    <property type="component" value="Unassembled WGS sequence"/>
</dbReference>
<dbReference type="NCBIfam" id="TIGR01143">
    <property type="entry name" value="murF"/>
    <property type="match status" value="1"/>
</dbReference>
<evidence type="ECO:0000259" key="14">
    <source>
        <dbReference type="Pfam" id="PF08245"/>
    </source>
</evidence>
<feature type="binding site" evidence="10">
    <location>
        <begin position="114"/>
        <end position="120"/>
    </location>
    <ligand>
        <name>ATP</name>
        <dbReference type="ChEBI" id="CHEBI:30616"/>
    </ligand>
</feature>
<sequence length="477" mass="50930">MIPVTLEWICQQTQGQLLANSDQSAGELMLTGDVVIDSRNVQPGDLFIAIIGPNFDGHDFCAQVAEQGALACVVERDLGLDIPQIIVPDTRLALGALGAAVKAEVQPKSVAITGSSGKTTVKEMVAAILRHAPSVDGDVLATLGNFNNDIGVPLTLLRLTHAHRYGVFELGANHRGEIAYTTSLVKPDVAMINNVAPAHVEGFGDICGVAKAKTEIFRGLGEQGIALTNADSEFHDYWQRELANKHWQTFGLGSERNADYQAHDIQLNEDGCAECRITTPEGEYSLTLPVPGRHNVANALAAIALCRGLGVPMAEILTGFQHMQSVPGRMLQHSPWPHVRLIDDTYNANVGSAKAAIDVLASLPGRRIFVLGDMGELGTQARAYHEEVGAHGIEAGIDGFYTLGVLSQSASEIFNGHGGRHFDSVDSLVTGLQEEVAAGQTLTILVKGSRSARMERIVNALLTAAKEEQQKWGNAAC</sequence>